<name>A0A5B7I2U5_PORTR</name>
<organism evidence="2 3">
    <name type="scientific">Portunus trituberculatus</name>
    <name type="common">Swimming crab</name>
    <name type="synonym">Neptunus trituberculatus</name>
    <dbReference type="NCBI Taxonomy" id="210409"/>
    <lineage>
        <taxon>Eukaryota</taxon>
        <taxon>Metazoa</taxon>
        <taxon>Ecdysozoa</taxon>
        <taxon>Arthropoda</taxon>
        <taxon>Crustacea</taxon>
        <taxon>Multicrustacea</taxon>
        <taxon>Malacostraca</taxon>
        <taxon>Eumalacostraca</taxon>
        <taxon>Eucarida</taxon>
        <taxon>Decapoda</taxon>
        <taxon>Pleocyemata</taxon>
        <taxon>Brachyura</taxon>
        <taxon>Eubrachyura</taxon>
        <taxon>Portunoidea</taxon>
        <taxon>Portunidae</taxon>
        <taxon>Portuninae</taxon>
        <taxon>Portunus</taxon>
    </lineage>
</organism>
<protein>
    <submittedName>
        <fullName evidence="2">Uncharacterized protein</fullName>
    </submittedName>
</protein>
<evidence type="ECO:0000313" key="2">
    <source>
        <dbReference type="EMBL" id="MPC76573.1"/>
    </source>
</evidence>
<accession>A0A5B7I2U5</accession>
<comment type="caution">
    <text evidence="2">The sequence shown here is derived from an EMBL/GenBank/DDBJ whole genome shotgun (WGS) entry which is preliminary data.</text>
</comment>
<evidence type="ECO:0000256" key="1">
    <source>
        <dbReference type="SAM" id="MobiDB-lite"/>
    </source>
</evidence>
<proteinExistence type="predicted"/>
<dbReference type="EMBL" id="VSRR010043652">
    <property type="protein sequence ID" value="MPC76573.1"/>
    <property type="molecule type" value="Genomic_DNA"/>
</dbReference>
<reference evidence="2 3" key="1">
    <citation type="submission" date="2019-05" db="EMBL/GenBank/DDBJ databases">
        <title>Another draft genome of Portunus trituberculatus and its Hox gene families provides insights of decapod evolution.</title>
        <authorList>
            <person name="Jeong J.-H."/>
            <person name="Song I."/>
            <person name="Kim S."/>
            <person name="Choi T."/>
            <person name="Kim D."/>
            <person name="Ryu S."/>
            <person name="Kim W."/>
        </authorList>
    </citation>
    <scope>NUCLEOTIDE SEQUENCE [LARGE SCALE GENOMIC DNA]</scope>
    <source>
        <tissue evidence="2">Muscle</tissue>
    </source>
</reference>
<gene>
    <name evidence="2" type="ORF">E2C01_070989</name>
</gene>
<dbReference type="AlphaFoldDB" id="A0A5B7I2U5"/>
<sequence>MARAKTDQSHYIDFSISSKHFPDAGGYGVLARSRENSQLDTASHDPSTTAPCHQSTHTPTCLTLSTLPG</sequence>
<keyword evidence="3" id="KW-1185">Reference proteome</keyword>
<feature type="compositionally biased region" description="Polar residues" evidence="1">
    <location>
        <begin position="38"/>
        <end position="69"/>
    </location>
</feature>
<feature type="region of interest" description="Disordered" evidence="1">
    <location>
        <begin position="21"/>
        <end position="69"/>
    </location>
</feature>
<dbReference type="Proteomes" id="UP000324222">
    <property type="component" value="Unassembled WGS sequence"/>
</dbReference>
<evidence type="ECO:0000313" key="3">
    <source>
        <dbReference type="Proteomes" id="UP000324222"/>
    </source>
</evidence>